<evidence type="ECO:0000256" key="4">
    <source>
        <dbReference type="ARBA" id="ARBA00067702"/>
    </source>
</evidence>
<comment type="similarity">
    <text evidence="2">Belongs to the NAD(P)-dependent epimerase/dehydratase family. dTDP-glucose dehydratase subfamily.</text>
</comment>
<organism evidence="6">
    <name type="scientific">Nothobranchius kadleci</name>
    <name type="common">African annual killifish</name>
    <dbReference type="NCBI Taxonomy" id="1051664"/>
    <lineage>
        <taxon>Eukaryota</taxon>
        <taxon>Metazoa</taxon>
        <taxon>Chordata</taxon>
        <taxon>Craniata</taxon>
        <taxon>Vertebrata</taxon>
        <taxon>Euteleostomi</taxon>
        <taxon>Actinopterygii</taxon>
        <taxon>Neopterygii</taxon>
        <taxon>Teleostei</taxon>
        <taxon>Neoteleostei</taxon>
        <taxon>Acanthomorphata</taxon>
        <taxon>Ovalentaria</taxon>
        <taxon>Atherinomorphae</taxon>
        <taxon>Cyprinodontiformes</taxon>
        <taxon>Nothobranchiidae</taxon>
        <taxon>Nothobranchius</taxon>
    </lineage>
</organism>
<dbReference type="InterPro" id="IPR016040">
    <property type="entry name" value="NAD(P)-bd_dom"/>
</dbReference>
<dbReference type="GO" id="GO:0008460">
    <property type="term" value="F:dTDP-glucose 4,6-dehydratase activity"/>
    <property type="evidence" value="ECO:0007669"/>
    <property type="project" value="UniProtKB-EC"/>
</dbReference>
<reference evidence="6" key="1">
    <citation type="submission" date="2016-05" db="EMBL/GenBank/DDBJ databases">
        <authorList>
            <person name="Lavstsen T."/>
            <person name="Jespersen J.S."/>
        </authorList>
    </citation>
    <scope>NUCLEOTIDE SEQUENCE</scope>
    <source>
        <tissue evidence="6">Brain</tissue>
    </source>
</reference>
<protein>
    <recommendedName>
        <fullName evidence="4">dTDP-D-glucose 4,6-dehydratase</fullName>
        <ecNumber evidence="3">4.2.1.46</ecNumber>
    </recommendedName>
</protein>
<dbReference type="EMBL" id="HADZ01005549">
    <property type="protein sequence ID" value="SBP69490.1"/>
    <property type="molecule type" value="Transcribed_RNA"/>
</dbReference>
<name>A0A1A8BSK9_NOTKA</name>
<dbReference type="EC" id="4.2.1.46" evidence="3"/>
<dbReference type="Gene3D" id="3.90.25.10">
    <property type="entry name" value="UDP-galactose 4-epimerase, domain 1"/>
    <property type="match status" value="1"/>
</dbReference>
<evidence type="ECO:0000313" key="6">
    <source>
        <dbReference type="EMBL" id="SBP69490.1"/>
    </source>
</evidence>
<feature type="domain" description="NAD(P)-binding" evidence="5">
    <location>
        <begin position="21"/>
        <end position="282"/>
    </location>
</feature>
<dbReference type="FunFam" id="3.40.50.720:FF:000304">
    <property type="entry name" value="UDP-glucose 4,6-dehydratase"/>
    <property type="match status" value="1"/>
</dbReference>
<comment type="catalytic activity">
    <reaction evidence="1">
        <text>dTDP-alpha-D-glucose = dTDP-4-dehydro-6-deoxy-alpha-D-glucose + H2O</text>
        <dbReference type="Rhea" id="RHEA:17221"/>
        <dbReference type="ChEBI" id="CHEBI:15377"/>
        <dbReference type="ChEBI" id="CHEBI:57477"/>
        <dbReference type="ChEBI" id="CHEBI:57649"/>
        <dbReference type="EC" id="4.2.1.46"/>
    </reaction>
</comment>
<reference evidence="6" key="2">
    <citation type="submission" date="2016-06" db="EMBL/GenBank/DDBJ databases">
        <title>The genome of a short-lived fish provides insights into sex chromosome evolution and the genetic control of aging.</title>
        <authorList>
            <person name="Reichwald K."/>
            <person name="Felder M."/>
            <person name="Petzold A."/>
            <person name="Koch P."/>
            <person name="Groth M."/>
            <person name="Platzer M."/>
        </authorList>
    </citation>
    <scope>NUCLEOTIDE SEQUENCE</scope>
    <source>
        <tissue evidence="6">Brain</tissue>
    </source>
</reference>
<accession>A0A1A8BSK9</accession>
<dbReference type="AlphaFoldDB" id="A0A1A8BSK9"/>
<evidence type="ECO:0000259" key="5">
    <source>
        <dbReference type="Pfam" id="PF16363"/>
    </source>
</evidence>
<evidence type="ECO:0000256" key="2">
    <source>
        <dbReference type="ARBA" id="ARBA00008178"/>
    </source>
</evidence>
<dbReference type="SUPFAM" id="SSF51735">
    <property type="entry name" value="NAD(P)-binding Rossmann-fold domains"/>
    <property type="match status" value="1"/>
</dbReference>
<dbReference type="GO" id="GO:0009225">
    <property type="term" value="P:nucleotide-sugar metabolic process"/>
    <property type="evidence" value="ECO:0007669"/>
    <property type="project" value="UniProtKB-ARBA"/>
</dbReference>
<evidence type="ECO:0000256" key="3">
    <source>
        <dbReference type="ARBA" id="ARBA00011990"/>
    </source>
</evidence>
<sequence length="408" mass="45737">MPKCEITASEDRKMDFSRTVLVTGGSGFIGSHLVSSLVTSHPDWRIINLDNLEYCCSSRSLESVENQANYTFIKGDVRDSQLVNHLFSIGSIDVIFHLAAQTHVEASFRSASSFQQVNVDGTRVLLDAAHRAGHQPQRFIYVSTDEVYGGSLGEVFDESSPRRPTNPYAVSKVAAEYLVQSYWDKYQFPIIITRSNNIYGPRQYTEKVIPRFLTLLLKNQKCTIQGVLPQSRHFLFVSDAVNAFLLVLERGIVGEIYNVGTSFEIPIVQLARELVKMVSLESVVIKASQLVSVHEAVSGPVLGEEHSGLQSERLVGVRAGEVRQEIATPPGNSLNLSVSCRPRVDLRYPIRCEKLQQLGWREQVPWAEGIKQTAQWYQDNPDFWSDVSDDQNIRSTFEKTSNKIPGPT</sequence>
<dbReference type="InterPro" id="IPR036291">
    <property type="entry name" value="NAD(P)-bd_dom_sf"/>
</dbReference>
<dbReference type="Gene3D" id="3.40.50.720">
    <property type="entry name" value="NAD(P)-binding Rossmann-like Domain"/>
    <property type="match status" value="1"/>
</dbReference>
<proteinExistence type="inferred from homology"/>
<dbReference type="PANTHER" id="PTHR43000">
    <property type="entry name" value="DTDP-D-GLUCOSE 4,6-DEHYDRATASE-RELATED"/>
    <property type="match status" value="1"/>
</dbReference>
<dbReference type="Pfam" id="PF16363">
    <property type="entry name" value="GDP_Man_Dehyd"/>
    <property type="match status" value="1"/>
</dbReference>
<gene>
    <name evidence="6" type="primary">TGDS</name>
</gene>
<evidence type="ECO:0000256" key="1">
    <source>
        <dbReference type="ARBA" id="ARBA00001539"/>
    </source>
</evidence>